<evidence type="ECO:0000259" key="1">
    <source>
        <dbReference type="Pfam" id="PF01979"/>
    </source>
</evidence>
<dbReference type="Proteomes" id="UP000094112">
    <property type="component" value="Unassembled WGS sequence"/>
</dbReference>
<dbReference type="STRING" id="683960.A0A1E3P4T7"/>
<dbReference type="InterPro" id="IPR006680">
    <property type="entry name" value="Amidohydro-rel"/>
</dbReference>
<dbReference type="GO" id="GO:0005737">
    <property type="term" value="C:cytoplasm"/>
    <property type="evidence" value="ECO:0007669"/>
    <property type="project" value="TreeGrafter"/>
</dbReference>
<reference evidence="2 3" key="1">
    <citation type="journal article" date="2016" name="Proc. Natl. Acad. Sci. U.S.A.">
        <title>Comparative genomics of biotechnologically important yeasts.</title>
        <authorList>
            <person name="Riley R."/>
            <person name="Haridas S."/>
            <person name="Wolfe K.H."/>
            <person name="Lopes M.R."/>
            <person name="Hittinger C.T."/>
            <person name="Goeker M."/>
            <person name="Salamov A.A."/>
            <person name="Wisecaver J.H."/>
            <person name="Long T.M."/>
            <person name="Calvey C.H."/>
            <person name="Aerts A.L."/>
            <person name="Barry K.W."/>
            <person name="Choi C."/>
            <person name="Clum A."/>
            <person name="Coughlan A.Y."/>
            <person name="Deshpande S."/>
            <person name="Douglass A.P."/>
            <person name="Hanson S.J."/>
            <person name="Klenk H.-P."/>
            <person name="LaButti K.M."/>
            <person name="Lapidus A."/>
            <person name="Lindquist E.A."/>
            <person name="Lipzen A.M."/>
            <person name="Meier-Kolthoff J.P."/>
            <person name="Ohm R.A."/>
            <person name="Otillar R.P."/>
            <person name="Pangilinan J.L."/>
            <person name="Peng Y."/>
            <person name="Rokas A."/>
            <person name="Rosa C.A."/>
            <person name="Scheuner C."/>
            <person name="Sibirny A.A."/>
            <person name="Slot J.C."/>
            <person name="Stielow J.B."/>
            <person name="Sun H."/>
            <person name="Kurtzman C.P."/>
            <person name="Blackwell M."/>
            <person name="Grigoriev I.V."/>
            <person name="Jeffries T.W."/>
        </authorList>
    </citation>
    <scope>NUCLEOTIDE SEQUENCE [LARGE SCALE GENOMIC DNA]</scope>
    <source>
        <strain evidence="3">ATCC 58044 / CBS 1984 / NCYC 433 / NRRL Y-366-8</strain>
    </source>
</reference>
<dbReference type="OrthoDB" id="5595695at2759"/>
<dbReference type="EMBL" id="KV454210">
    <property type="protein sequence ID" value="ODQ60509.1"/>
    <property type="molecule type" value="Genomic_DNA"/>
</dbReference>
<dbReference type="PANTHER" id="PTHR43668:SF5">
    <property type="entry name" value="AMIDOHYDROLASE 3 DOMAIN-CONTAINING PROTEIN"/>
    <property type="match status" value="1"/>
</dbReference>
<dbReference type="InterPro" id="IPR032466">
    <property type="entry name" value="Metal_Hydrolase"/>
</dbReference>
<dbReference type="RefSeq" id="XP_019039716.1">
    <property type="nucleotide sequence ID" value="XM_019184149.1"/>
</dbReference>
<protein>
    <recommendedName>
        <fullName evidence="1">Amidohydrolase-related domain-containing protein</fullName>
    </recommendedName>
</protein>
<proteinExistence type="predicted"/>
<evidence type="ECO:0000313" key="3">
    <source>
        <dbReference type="Proteomes" id="UP000094112"/>
    </source>
</evidence>
<evidence type="ECO:0000313" key="2">
    <source>
        <dbReference type="EMBL" id="ODQ60509.1"/>
    </source>
</evidence>
<dbReference type="PANTHER" id="PTHR43668">
    <property type="entry name" value="ALLANTOINASE"/>
    <property type="match status" value="1"/>
</dbReference>
<name>A0A1E3P4T7_WICAA</name>
<dbReference type="Gene3D" id="3.20.20.140">
    <property type="entry name" value="Metal-dependent hydrolases"/>
    <property type="match status" value="2"/>
</dbReference>
<dbReference type="SUPFAM" id="SSF51338">
    <property type="entry name" value="Composite domain of metallo-dependent hydrolases"/>
    <property type="match status" value="1"/>
</dbReference>
<dbReference type="GO" id="GO:0006145">
    <property type="term" value="P:purine nucleobase catabolic process"/>
    <property type="evidence" value="ECO:0007669"/>
    <property type="project" value="TreeGrafter"/>
</dbReference>
<accession>A0A1E3P4T7</accession>
<sequence length="887" mass="98608">MLKPRLDIFGTTIGLVLLVSLSLNFFSGGYNEFEKEKLHKAIQQCEGRFTKPYRLDPIQRNFNPRVKVHGLKAGAPKLIKNALLLDGDGTLSKQKVDIYIENGIISNIHEAESIESVYFQQNFNIVEVIDAQGHIVSPGLVEMHSHAGICSQPELKGVNDMFELMSPVTPFTRVIDAFNIGDPAIQLIAKGGVTTSLVLPSANLISGEGYAFKMFVPPSSSVEDMLVQYHQGHLPNQGQRQRWMKMACGENPKKRYTSRPEAPKSRMGLGYLFREYIHRAELLRDEQDEWCDNVARRHLPTNPFPYSVELEILVGLLRGQVQSNAHCYETFDIETLLRHAKEFGFQVDALHHALDAYKIPQILKNLPWNITVATFASLWGFKKEAFQASLFSPAILEKNDINVVLTTDHPALPGHTLNFQAQIAHNYGLSKEKAFASITGQAAIGLGLDDRIGFLRKGYDADIVIWNKHPLKPGSTPLSVFIDGETIMSLDITKEFHEQKLGNRIKSNFTRNGESSDQFIITGIEKSFMKGIEKIDSDPYELLVADGHIECFAKSCKNYTNNHYELISVENGALLPGLTALTESHGLVEMQSEQSTGDGDSRSIEGFQVLKSKDGLHLQSEHLKRAYNSGVLKIITPPFRSEGKKFITGVSTSFDSNAQDLSGILKQEVALHITLGDMGKEDMSPTISSQISTLRDLLYKNLFSENTFGEVARGVLPLAVHVNSKDVLLHLIKLKKELKLNVIVIGGLESHLIVDKLKAENIPVVLKGWACQRKFWDERRCLTGVGGEISLLQNLTREGITVGLGYPEDLDVRLALDYCASAASFGGLSESEAVNLLSYNVDKIFNLKSENQSFIVLEGSPTNYDSNIAVIVENGVITRMYPELEPL</sequence>
<dbReference type="SUPFAM" id="SSF51556">
    <property type="entry name" value="Metallo-dependent hydrolases"/>
    <property type="match status" value="1"/>
</dbReference>
<dbReference type="GeneID" id="30201395"/>
<gene>
    <name evidence="2" type="ORF">WICANDRAFT_68986</name>
</gene>
<dbReference type="InterPro" id="IPR011059">
    <property type="entry name" value="Metal-dep_hydrolase_composite"/>
</dbReference>
<dbReference type="Pfam" id="PF01979">
    <property type="entry name" value="Amidohydro_1"/>
    <property type="match status" value="1"/>
</dbReference>
<keyword evidence="3" id="KW-1185">Reference proteome</keyword>
<organism evidence="2 3">
    <name type="scientific">Wickerhamomyces anomalus (strain ATCC 58044 / CBS 1984 / NCYC 433 / NRRL Y-366-8)</name>
    <name type="common">Yeast</name>
    <name type="synonym">Hansenula anomala</name>
    <dbReference type="NCBI Taxonomy" id="683960"/>
    <lineage>
        <taxon>Eukaryota</taxon>
        <taxon>Fungi</taxon>
        <taxon>Dikarya</taxon>
        <taxon>Ascomycota</taxon>
        <taxon>Saccharomycotina</taxon>
        <taxon>Saccharomycetes</taxon>
        <taxon>Phaffomycetales</taxon>
        <taxon>Wickerhamomycetaceae</taxon>
        <taxon>Wickerhamomyces</taxon>
    </lineage>
</organism>
<dbReference type="AlphaFoldDB" id="A0A1E3P4T7"/>
<dbReference type="InterPro" id="IPR050138">
    <property type="entry name" value="DHOase/Allantoinase_Hydrolase"/>
</dbReference>
<feature type="domain" description="Amidohydrolase-related" evidence="1">
    <location>
        <begin position="396"/>
        <end position="486"/>
    </location>
</feature>
<dbReference type="GO" id="GO:0004038">
    <property type="term" value="F:allantoinase activity"/>
    <property type="evidence" value="ECO:0007669"/>
    <property type="project" value="TreeGrafter"/>
</dbReference>